<protein>
    <submittedName>
        <fullName evidence="1">Uncharacterized protein</fullName>
    </submittedName>
</protein>
<comment type="caution">
    <text evidence="1">The sequence shown here is derived from an EMBL/GenBank/DDBJ whole genome shotgun (WGS) entry which is preliminary data.</text>
</comment>
<dbReference type="EMBL" id="LGST01000052">
    <property type="protein sequence ID" value="KND96603.1"/>
    <property type="molecule type" value="Genomic_DNA"/>
</dbReference>
<proteinExistence type="predicted"/>
<dbReference type="AlphaFoldDB" id="A0A0L0NRC8"/>
<organism evidence="1 2">
    <name type="scientific">Candidozyma auris</name>
    <name type="common">Yeast</name>
    <name type="synonym">Candida auris</name>
    <dbReference type="NCBI Taxonomy" id="498019"/>
    <lineage>
        <taxon>Eukaryota</taxon>
        <taxon>Fungi</taxon>
        <taxon>Dikarya</taxon>
        <taxon>Ascomycota</taxon>
        <taxon>Saccharomycotina</taxon>
        <taxon>Pichiomycetes</taxon>
        <taxon>Metschnikowiaceae</taxon>
        <taxon>Candidozyma</taxon>
    </lineage>
</organism>
<dbReference type="Proteomes" id="UP000037122">
    <property type="component" value="Unassembled WGS sequence"/>
</dbReference>
<sequence length="80" mass="9303">MALDIGTRKTQNLEKRPVGNKYSGYLKSIKIPLTFVPRPPIQDRVVCWQVGTCNRAPFRGRREAHGKWKRILRGLKQQLM</sequence>
<dbReference type="VEuPathDB" id="FungiDB:QG37_07042"/>
<accession>A0A0L0NRC8</accession>
<gene>
    <name evidence="1" type="ORF">QG37_07042</name>
</gene>
<evidence type="ECO:0000313" key="2">
    <source>
        <dbReference type="Proteomes" id="UP000037122"/>
    </source>
</evidence>
<reference evidence="2" key="1">
    <citation type="journal article" date="2015" name="BMC Genomics">
        <title>Draft genome of a commonly misdiagnosed multidrug resistant pathogen Candida auris.</title>
        <authorList>
            <person name="Chatterjee S."/>
            <person name="Alampalli S.V."/>
            <person name="Nageshan R.K."/>
            <person name="Chettiar S.T."/>
            <person name="Joshi S."/>
            <person name="Tatu U.S."/>
        </authorList>
    </citation>
    <scope>NUCLEOTIDE SEQUENCE [LARGE SCALE GENOMIC DNA]</scope>
    <source>
        <strain evidence="2">6684</strain>
    </source>
</reference>
<name>A0A0L0NRC8_CANAR</name>
<evidence type="ECO:0000313" key="1">
    <source>
        <dbReference type="EMBL" id="KND96603.1"/>
    </source>
</evidence>